<organism evidence="1 2">
    <name type="scientific">Fructobacillus cardui</name>
    <dbReference type="NCBI Taxonomy" id="2893170"/>
    <lineage>
        <taxon>Bacteria</taxon>
        <taxon>Bacillati</taxon>
        <taxon>Bacillota</taxon>
        <taxon>Bacilli</taxon>
        <taxon>Lactobacillales</taxon>
        <taxon>Lactobacillaceae</taxon>
        <taxon>Fructobacillus</taxon>
    </lineage>
</organism>
<gene>
    <name evidence="1" type="ORF">R82641_BJNNKPBH_01497</name>
</gene>
<comment type="caution">
    <text evidence="1">The sequence shown here is derived from an EMBL/GenBank/DDBJ whole genome shotgun (WGS) entry which is preliminary data.</text>
</comment>
<dbReference type="Proteomes" id="UP001314200">
    <property type="component" value="Unassembled WGS sequence"/>
</dbReference>
<name>A0ABM9N1Y4_9LACO</name>
<dbReference type="EMBL" id="CAUZLY010000013">
    <property type="protein sequence ID" value="CAK1254349.1"/>
    <property type="molecule type" value="Genomic_DNA"/>
</dbReference>
<sequence>MDGFSAVGSFVTNRNLWCNQMTDKKMGRPKIYESSTTAQNEANKRWAEKNKEHKKYLNYRSTSRSFIRKLATEDDLNELEQLIQERRANTNND</sequence>
<protein>
    <recommendedName>
        <fullName evidence="3">Phage protein</fullName>
    </recommendedName>
</protein>
<evidence type="ECO:0000313" key="1">
    <source>
        <dbReference type="EMBL" id="CAK1254349.1"/>
    </source>
</evidence>
<evidence type="ECO:0000313" key="2">
    <source>
        <dbReference type="Proteomes" id="UP001314200"/>
    </source>
</evidence>
<evidence type="ECO:0008006" key="3">
    <source>
        <dbReference type="Google" id="ProtNLM"/>
    </source>
</evidence>
<keyword evidence="2" id="KW-1185">Reference proteome</keyword>
<reference evidence="1 2" key="1">
    <citation type="submission" date="2023-10" db="EMBL/GenBank/DDBJ databases">
        <authorList>
            <person name="Botero Cardona J."/>
        </authorList>
    </citation>
    <scope>NUCLEOTIDE SEQUENCE [LARGE SCALE GENOMIC DNA]</scope>
    <source>
        <strain evidence="1 2">R-82641</strain>
    </source>
</reference>
<proteinExistence type="predicted"/>
<accession>A0ABM9N1Y4</accession>